<dbReference type="Proteomes" id="UP000317289">
    <property type="component" value="Unassembled WGS sequence"/>
</dbReference>
<evidence type="ECO:0008006" key="3">
    <source>
        <dbReference type="Google" id="ProtNLM"/>
    </source>
</evidence>
<name>A0A521DM98_9FLAO</name>
<dbReference type="EMBL" id="FXTA01000003">
    <property type="protein sequence ID" value="SMO72844.1"/>
    <property type="molecule type" value="Genomic_DNA"/>
</dbReference>
<dbReference type="PROSITE" id="PS51257">
    <property type="entry name" value="PROKAR_LIPOPROTEIN"/>
    <property type="match status" value="1"/>
</dbReference>
<evidence type="ECO:0000313" key="1">
    <source>
        <dbReference type="EMBL" id="SMO72844.1"/>
    </source>
</evidence>
<sequence length="65" mass="7450">MIDLRTAGLKIIVLTFSMVSIMACKKNFLKPQPVVQKNVVDFNRINCQRKDDASANIFRSEKNHL</sequence>
<reference evidence="1 2" key="1">
    <citation type="submission" date="2017-05" db="EMBL/GenBank/DDBJ databases">
        <authorList>
            <person name="Varghese N."/>
            <person name="Submissions S."/>
        </authorList>
    </citation>
    <scope>NUCLEOTIDE SEQUENCE [LARGE SCALE GENOMIC DNA]</scope>
    <source>
        <strain evidence="1 2">DSM 19382</strain>
    </source>
</reference>
<accession>A0A521DM98</accession>
<protein>
    <recommendedName>
        <fullName evidence="3">Lipoprotein</fullName>
    </recommendedName>
</protein>
<gene>
    <name evidence="1" type="ORF">SAMN06265349_103406</name>
</gene>
<evidence type="ECO:0000313" key="2">
    <source>
        <dbReference type="Proteomes" id="UP000317289"/>
    </source>
</evidence>
<proteinExistence type="predicted"/>
<dbReference type="AlphaFoldDB" id="A0A521DM98"/>
<organism evidence="1 2">
    <name type="scientific">Flavobacterium resistens</name>
    <dbReference type="NCBI Taxonomy" id="443612"/>
    <lineage>
        <taxon>Bacteria</taxon>
        <taxon>Pseudomonadati</taxon>
        <taxon>Bacteroidota</taxon>
        <taxon>Flavobacteriia</taxon>
        <taxon>Flavobacteriales</taxon>
        <taxon>Flavobacteriaceae</taxon>
        <taxon>Flavobacterium</taxon>
    </lineage>
</organism>